<evidence type="ECO:0000256" key="1">
    <source>
        <dbReference type="ARBA" id="ARBA00005964"/>
    </source>
</evidence>
<organism evidence="5 6">
    <name type="scientific">Candidatus Blautia faecavium</name>
    <dbReference type="NCBI Taxonomy" id="2838487"/>
    <lineage>
        <taxon>Bacteria</taxon>
        <taxon>Bacillati</taxon>
        <taxon>Bacillota</taxon>
        <taxon>Clostridia</taxon>
        <taxon>Lachnospirales</taxon>
        <taxon>Lachnospiraceae</taxon>
        <taxon>Blautia</taxon>
    </lineage>
</organism>
<dbReference type="Gene3D" id="3.40.50.1820">
    <property type="entry name" value="alpha/beta hydrolase"/>
    <property type="match status" value="2"/>
</dbReference>
<dbReference type="InterPro" id="IPR019819">
    <property type="entry name" value="Carboxylesterase_B_CS"/>
</dbReference>
<comment type="similarity">
    <text evidence="1 3">Belongs to the type-B carboxylesterase/lipase family.</text>
</comment>
<comment type="caution">
    <text evidence="5">The sequence shown here is derived from an EMBL/GenBank/DDBJ whole genome shotgun (WGS) entry which is preliminary data.</text>
</comment>
<evidence type="ECO:0000313" key="5">
    <source>
        <dbReference type="EMBL" id="HJB27741.1"/>
    </source>
</evidence>
<dbReference type="InterPro" id="IPR002018">
    <property type="entry name" value="CarbesteraseB"/>
</dbReference>
<evidence type="ECO:0000259" key="4">
    <source>
        <dbReference type="Pfam" id="PF00135"/>
    </source>
</evidence>
<feature type="domain" description="Carboxylesterase type B" evidence="4">
    <location>
        <begin position="4"/>
        <end position="336"/>
    </location>
</feature>
<dbReference type="PROSITE" id="PS00941">
    <property type="entry name" value="CARBOXYLESTERASE_B_2"/>
    <property type="match status" value="1"/>
</dbReference>
<dbReference type="Proteomes" id="UP000823842">
    <property type="component" value="Unassembled WGS sequence"/>
</dbReference>
<dbReference type="EC" id="3.1.1.-" evidence="3"/>
<dbReference type="AlphaFoldDB" id="A0A9D2LQI1"/>
<dbReference type="Pfam" id="PF00135">
    <property type="entry name" value="COesterase"/>
    <property type="match status" value="2"/>
</dbReference>
<dbReference type="InterPro" id="IPR019826">
    <property type="entry name" value="Carboxylesterase_B_AS"/>
</dbReference>
<keyword evidence="2 3" id="KW-0378">Hydrolase</keyword>
<reference evidence="5" key="1">
    <citation type="journal article" date="2021" name="PeerJ">
        <title>Extensive microbial diversity within the chicken gut microbiome revealed by metagenomics and culture.</title>
        <authorList>
            <person name="Gilroy R."/>
            <person name="Ravi A."/>
            <person name="Getino M."/>
            <person name="Pursley I."/>
            <person name="Horton D.L."/>
            <person name="Alikhan N.F."/>
            <person name="Baker D."/>
            <person name="Gharbi K."/>
            <person name="Hall N."/>
            <person name="Watson M."/>
            <person name="Adriaenssens E.M."/>
            <person name="Foster-Nyarko E."/>
            <person name="Jarju S."/>
            <person name="Secka A."/>
            <person name="Antonio M."/>
            <person name="Oren A."/>
            <person name="Chaudhuri R.R."/>
            <person name="La Ragione R."/>
            <person name="Hildebrand F."/>
            <person name="Pallen M.J."/>
        </authorList>
    </citation>
    <scope>NUCLEOTIDE SEQUENCE</scope>
    <source>
        <strain evidence="5">ChiSjej1B19-5720</strain>
    </source>
</reference>
<evidence type="ECO:0000313" key="6">
    <source>
        <dbReference type="Proteomes" id="UP000823842"/>
    </source>
</evidence>
<dbReference type="SUPFAM" id="SSF53474">
    <property type="entry name" value="alpha/beta-Hydrolases"/>
    <property type="match status" value="1"/>
</dbReference>
<gene>
    <name evidence="5" type="ORF">IAA06_02980</name>
</gene>
<dbReference type="GO" id="GO:0016787">
    <property type="term" value="F:hydrolase activity"/>
    <property type="evidence" value="ECO:0007669"/>
    <property type="project" value="UniProtKB-KW"/>
</dbReference>
<sequence>MGIQIKTTKGILEGMELGGYTVFKGVPYAKPPVGELRWRAPEELKAWEGVKKADCFGNIGMQHLPTGKEPWGAGYYKEFYSDPAYIPPMSEDCLYLNIWMPDPGEGCLEERKLPVAFWIHGGGFAGGYSSEVEFDGEAYCKKGVILVTVEYRLNVFGFLAHPWLTEEDPHKTSGNYGILDQIAALKWVKENIGAFGGDPDNITVFGQSAGSMSTQILASSPLTKGMFAKAILQSGLSCEKEVMAAVTLKEAEEYGKMFTEDLGVRSLEELRALPAEKVMEAADRWSARLRTLGKGLLPVPNGDGYLLKNTLNEIWREGRMHPIPYICGVVNNDLESTPEEVEEKRPGVLMDQCRQWSGKCREIYGRPAYLYYFTHELPGDAWGITAFHSGELWYTMGTYGRCWRPMKEEDAALSEEMVSCWTDFMKTGSPDPKGKMGWHPYIEEDPFIKIFS</sequence>
<reference evidence="5" key="2">
    <citation type="submission" date="2021-04" db="EMBL/GenBank/DDBJ databases">
        <authorList>
            <person name="Gilroy R."/>
        </authorList>
    </citation>
    <scope>NUCLEOTIDE SEQUENCE</scope>
    <source>
        <strain evidence="5">ChiSjej1B19-5720</strain>
    </source>
</reference>
<feature type="domain" description="Carboxylesterase type B" evidence="4">
    <location>
        <begin position="364"/>
        <end position="445"/>
    </location>
</feature>
<dbReference type="PROSITE" id="PS00122">
    <property type="entry name" value="CARBOXYLESTERASE_B_1"/>
    <property type="match status" value="1"/>
</dbReference>
<dbReference type="EMBL" id="DWYZ01000068">
    <property type="protein sequence ID" value="HJB27741.1"/>
    <property type="molecule type" value="Genomic_DNA"/>
</dbReference>
<dbReference type="InterPro" id="IPR050309">
    <property type="entry name" value="Type-B_Carboxylest/Lipase"/>
</dbReference>
<dbReference type="InterPro" id="IPR029058">
    <property type="entry name" value="AB_hydrolase_fold"/>
</dbReference>
<proteinExistence type="inferred from homology"/>
<protein>
    <recommendedName>
        <fullName evidence="3">Carboxylic ester hydrolase</fullName>
        <ecNumber evidence="3">3.1.1.-</ecNumber>
    </recommendedName>
</protein>
<name>A0A9D2LQI1_9FIRM</name>
<dbReference type="PANTHER" id="PTHR11559">
    <property type="entry name" value="CARBOXYLESTERASE"/>
    <property type="match status" value="1"/>
</dbReference>
<accession>A0A9D2LQI1</accession>
<evidence type="ECO:0000256" key="2">
    <source>
        <dbReference type="ARBA" id="ARBA00022801"/>
    </source>
</evidence>
<evidence type="ECO:0000256" key="3">
    <source>
        <dbReference type="RuleBase" id="RU361235"/>
    </source>
</evidence>